<reference evidence="8 9" key="1">
    <citation type="journal article" date="2016" name="Nat. Commun.">
        <title>Thousands of microbial genomes shed light on interconnected biogeochemical processes in an aquifer system.</title>
        <authorList>
            <person name="Anantharaman K."/>
            <person name="Brown C.T."/>
            <person name="Hug L.A."/>
            <person name="Sharon I."/>
            <person name="Castelle C.J."/>
            <person name="Probst A.J."/>
            <person name="Thomas B.C."/>
            <person name="Singh A."/>
            <person name="Wilkins M.J."/>
            <person name="Karaoz U."/>
            <person name="Brodie E.L."/>
            <person name="Williams K.H."/>
            <person name="Hubbard S.S."/>
            <person name="Banfield J.F."/>
        </authorList>
    </citation>
    <scope>NUCLEOTIDE SEQUENCE [LARGE SCALE GENOMIC DNA]</scope>
</reference>
<dbReference type="GO" id="GO:0046933">
    <property type="term" value="F:proton-transporting ATP synthase activity, rotational mechanism"/>
    <property type="evidence" value="ECO:0007669"/>
    <property type="project" value="UniProtKB-UniRule"/>
</dbReference>
<dbReference type="InterPro" id="IPR000711">
    <property type="entry name" value="ATPase_OSCP/dsu"/>
</dbReference>
<dbReference type="Proteomes" id="UP000176598">
    <property type="component" value="Unassembled WGS sequence"/>
</dbReference>
<comment type="function">
    <text evidence="7">This protein is part of the stalk that links CF(0) to CF(1). It either transmits conformational changes from CF(0) to CF(1) or is implicated in proton conduction.</text>
</comment>
<keyword evidence="2 7" id="KW-0813">Transport</keyword>
<organism evidence="8 9">
    <name type="scientific">Candidatus Uhrbacteria bacterium RIFCSPHIGHO2_12_FULL_57_11</name>
    <dbReference type="NCBI Taxonomy" id="1802398"/>
    <lineage>
        <taxon>Bacteria</taxon>
        <taxon>Candidatus Uhriibacteriota</taxon>
    </lineage>
</organism>
<evidence type="ECO:0000256" key="5">
    <source>
        <dbReference type="ARBA" id="ARBA00023136"/>
    </source>
</evidence>
<dbReference type="Pfam" id="PF00213">
    <property type="entry name" value="OSCP"/>
    <property type="match status" value="1"/>
</dbReference>
<comment type="similarity">
    <text evidence="7">Belongs to the ATPase delta chain family.</text>
</comment>
<evidence type="ECO:0000256" key="3">
    <source>
        <dbReference type="ARBA" id="ARBA00022781"/>
    </source>
</evidence>
<proteinExistence type="inferred from homology"/>
<protein>
    <recommendedName>
        <fullName evidence="7">ATP synthase subunit delta</fullName>
    </recommendedName>
    <alternativeName>
        <fullName evidence="7">ATP synthase F(1) sector subunit delta</fullName>
    </alternativeName>
    <alternativeName>
        <fullName evidence="7">F-type ATPase subunit delta</fullName>
        <shortName evidence="7">F-ATPase subunit delta</shortName>
    </alternativeName>
</protein>
<keyword evidence="4 7" id="KW-0406">Ion transport</keyword>
<comment type="caution">
    <text evidence="8">The sequence shown here is derived from an EMBL/GenBank/DDBJ whole genome shotgun (WGS) entry which is preliminary data.</text>
</comment>
<dbReference type="AlphaFoldDB" id="A0A1F7UME9"/>
<evidence type="ECO:0000256" key="2">
    <source>
        <dbReference type="ARBA" id="ARBA00022448"/>
    </source>
</evidence>
<sequence length="131" mass="14861">MKLTVSNYAELLDEVTPDAKGKVIPERIAKFLALVRKNRAWSQLPRIISAYETRVFKRQGIVRVTVRTPKPLTVSEEKKIAEQLGRDLKSIIWNTEVDPTLVGGLQLQIDDRVVRGSIRDHLQSLSKQLSS</sequence>
<comment type="function">
    <text evidence="7">F(1)F(0) ATP synthase produces ATP from ADP in the presence of a proton or sodium gradient. F-type ATPases consist of two structural domains, F(1) containing the extramembraneous catalytic core and F(0) containing the membrane proton channel, linked together by a central stalk and a peripheral stalk. During catalysis, ATP synthesis in the catalytic domain of F(1) is coupled via a rotary mechanism of the central stalk subunits to proton translocation.</text>
</comment>
<evidence type="ECO:0000313" key="8">
    <source>
        <dbReference type="EMBL" id="OGL79456.1"/>
    </source>
</evidence>
<accession>A0A1F7UME9</accession>
<keyword evidence="7" id="KW-1003">Cell membrane</keyword>
<keyword evidence="6 7" id="KW-0066">ATP synthesis</keyword>
<dbReference type="GO" id="GO:0005886">
    <property type="term" value="C:plasma membrane"/>
    <property type="evidence" value="ECO:0007669"/>
    <property type="project" value="UniProtKB-SubCell"/>
</dbReference>
<dbReference type="HAMAP" id="MF_01416">
    <property type="entry name" value="ATP_synth_delta_bact"/>
    <property type="match status" value="1"/>
</dbReference>
<evidence type="ECO:0000256" key="1">
    <source>
        <dbReference type="ARBA" id="ARBA00004370"/>
    </source>
</evidence>
<comment type="subcellular location">
    <subcellularLocation>
        <location evidence="7">Cell membrane</location>
        <topology evidence="7">Peripheral membrane protein</topology>
    </subcellularLocation>
    <subcellularLocation>
        <location evidence="1">Membrane</location>
    </subcellularLocation>
</comment>
<gene>
    <name evidence="7" type="primary">atpH</name>
    <name evidence="8" type="ORF">A3F28_01205</name>
</gene>
<evidence type="ECO:0000256" key="6">
    <source>
        <dbReference type="ARBA" id="ARBA00023310"/>
    </source>
</evidence>
<evidence type="ECO:0000256" key="4">
    <source>
        <dbReference type="ARBA" id="ARBA00023065"/>
    </source>
</evidence>
<dbReference type="GO" id="GO:0045259">
    <property type="term" value="C:proton-transporting ATP synthase complex"/>
    <property type="evidence" value="ECO:0007669"/>
    <property type="project" value="UniProtKB-KW"/>
</dbReference>
<evidence type="ECO:0000313" key="9">
    <source>
        <dbReference type="Proteomes" id="UP000176598"/>
    </source>
</evidence>
<dbReference type="EMBL" id="MGEG01000013">
    <property type="protein sequence ID" value="OGL79456.1"/>
    <property type="molecule type" value="Genomic_DNA"/>
</dbReference>
<evidence type="ECO:0000256" key="7">
    <source>
        <dbReference type="HAMAP-Rule" id="MF_01416"/>
    </source>
</evidence>
<name>A0A1F7UME9_9BACT</name>
<keyword evidence="3 7" id="KW-0375">Hydrogen ion transport</keyword>
<keyword evidence="7" id="KW-0139">CF(1)</keyword>
<dbReference type="PANTHER" id="PTHR11910">
    <property type="entry name" value="ATP SYNTHASE DELTA CHAIN"/>
    <property type="match status" value="1"/>
</dbReference>
<keyword evidence="5 7" id="KW-0472">Membrane</keyword>